<sequence length="391" mass="44124">MTRTMACSKFQPLLLLALLFCPLNLMAETTAKEQRHIYVKQSPCRPPLFVFGASLLDVGENAAAMPGRSVSEFPPYGVHYFGRTAARFSNGRLLIDFITQGLGYGFVDPFLKSLGSNFKHGVNFASSGATARNSTISGNGTSSLGLFSLNVQIDQFIEFKRSALGFKDPGYEEKILTEEDVLEGVYLMEFGHNDYINYAFRDPNYSADIFAYETISYFKKALLRLYNEGARKVVVMNLMPLGCAPGVLGYIKPPKELQDEYGCLISYNNMVNLHNNHLSNLLKELRLELPRAEWVLFDWHSVIENAIRHPTRYGVRYPLKTCCGEVGEYNFEWTSQCGSLNATVCEDPTRHIFWDGLHFVDSFNNILGNKFLQGKNLIPKFLIKESCKISK</sequence>
<dbReference type="Pfam" id="PF00657">
    <property type="entry name" value="Lipase_GDSL"/>
    <property type="match status" value="1"/>
</dbReference>
<protein>
    <recommendedName>
        <fullName evidence="7">SGNH hydrolase-type esterase domain-containing protein</fullName>
    </recommendedName>
</protein>
<dbReference type="SUPFAM" id="SSF52266">
    <property type="entry name" value="SGNH hydrolase"/>
    <property type="match status" value="1"/>
</dbReference>
<dbReference type="Gene3D" id="3.40.50.1110">
    <property type="entry name" value="SGNH hydrolase"/>
    <property type="match status" value="1"/>
</dbReference>
<organism evidence="6">
    <name type="scientific">Picea sitchensis</name>
    <name type="common">Sitka spruce</name>
    <name type="synonym">Pinus sitchensis</name>
    <dbReference type="NCBI Taxonomy" id="3332"/>
    <lineage>
        <taxon>Eukaryota</taxon>
        <taxon>Viridiplantae</taxon>
        <taxon>Streptophyta</taxon>
        <taxon>Embryophyta</taxon>
        <taxon>Tracheophyta</taxon>
        <taxon>Spermatophyta</taxon>
        <taxon>Pinopsida</taxon>
        <taxon>Pinidae</taxon>
        <taxon>Conifers I</taxon>
        <taxon>Pinales</taxon>
        <taxon>Pinaceae</taxon>
        <taxon>Picea</taxon>
    </lineage>
</organism>
<evidence type="ECO:0000256" key="3">
    <source>
        <dbReference type="ARBA" id="ARBA00022801"/>
    </source>
</evidence>
<dbReference type="InterPro" id="IPR001087">
    <property type="entry name" value="GDSL"/>
</dbReference>
<evidence type="ECO:0000256" key="1">
    <source>
        <dbReference type="ARBA" id="ARBA00008668"/>
    </source>
</evidence>
<dbReference type="CDD" id="cd01837">
    <property type="entry name" value="SGNH_plant_lipase_like"/>
    <property type="match status" value="1"/>
</dbReference>
<dbReference type="GO" id="GO:0016788">
    <property type="term" value="F:hydrolase activity, acting on ester bonds"/>
    <property type="evidence" value="ECO:0007669"/>
    <property type="project" value="InterPro"/>
</dbReference>
<feature type="chain" id="PRO_5002739246" description="SGNH hydrolase-type esterase domain-containing protein" evidence="5">
    <location>
        <begin position="28"/>
        <end position="391"/>
    </location>
</feature>
<dbReference type="PANTHER" id="PTHR22835">
    <property type="entry name" value="ZINC FINGER FYVE DOMAIN CONTAINING PROTEIN"/>
    <property type="match status" value="1"/>
</dbReference>
<reference evidence="6" key="1">
    <citation type="journal article" date="2008" name="BMC Genomics">
        <title>A conifer genomics resource of 200,000 spruce (Picea spp.) ESTs and 6,464 high-quality, sequence-finished full-length cDNAs for Sitka spruce (Picea sitchensis).</title>
        <authorList>
            <person name="Ralph S.G."/>
            <person name="Chun H.J."/>
            <person name="Kolosova N."/>
            <person name="Cooper D."/>
            <person name="Oddy C."/>
            <person name="Ritland C.E."/>
            <person name="Kirkpatrick R."/>
            <person name="Moore R."/>
            <person name="Barber S."/>
            <person name="Holt R.A."/>
            <person name="Jones S.J."/>
            <person name="Marra M.A."/>
            <person name="Douglas C.J."/>
            <person name="Ritland K."/>
            <person name="Bohlmann J."/>
        </authorList>
    </citation>
    <scope>NUCLEOTIDE SEQUENCE</scope>
    <source>
        <tissue evidence="6">Green portion of the leader tissue</tissue>
    </source>
</reference>
<keyword evidence="3" id="KW-0378">Hydrolase</keyword>
<evidence type="ECO:0000256" key="2">
    <source>
        <dbReference type="ARBA" id="ARBA00022729"/>
    </source>
</evidence>
<evidence type="ECO:0008006" key="7">
    <source>
        <dbReference type="Google" id="ProtNLM"/>
    </source>
</evidence>
<name>A9P117_PICSI</name>
<feature type="signal peptide" evidence="5">
    <location>
        <begin position="1"/>
        <end position="27"/>
    </location>
</feature>
<dbReference type="AlphaFoldDB" id="A9P117"/>
<evidence type="ECO:0000256" key="5">
    <source>
        <dbReference type="SAM" id="SignalP"/>
    </source>
</evidence>
<evidence type="ECO:0000313" key="6">
    <source>
        <dbReference type="EMBL" id="ABK26578.1"/>
    </source>
</evidence>
<dbReference type="EMBL" id="EF087332">
    <property type="protein sequence ID" value="ABK26578.1"/>
    <property type="molecule type" value="mRNA"/>
</dbReference>
<proteinExistence type="evidence at transcript level"/>
<keyword evidence="2 5" id="KW-0732">Signal</keyword>
<dbReference type="InterPro" id="IPR035669">
    <property type="entry name" value="SGNH_plant_lipase-like"/>
</dbReference>
<comment type="similarity">
    <text evidence="1">Belongs to the 'GDSL' lipolytic enzyme family.</text>
</comment>
<keyword evidence="4" id="KW-0325">Glycoprotein</keyword>
<dbReference type="PANTHER" id="PTHR22835:SF659">
    <property type="entry name" value="GDSL LIPASE_ACYLHYDROLASE, PUTATIVE (AFU_ORTHOLOGUE AFUA_2G00510)-RELATED"/>
    <property type="match status" value="1"/>
</dbReference>
<accession>A9P117</accession>
<dbReference type="InterPro" id="IPR036514">
    <property type="entry name" value="SGNH_hydro_sf"/>
</dbReference>
<evidence type="ECO:0000256" key="4">
    <source>
        <dbReference type="ARBA" id="ARBA00023180"/>
    </source>
</evidence>